<feature type="compositionally biased region" description="Basic and acidic residues" evidence="1">
    <location>
        <begin position="37"/>
        <end position="48"/>
    </location>
</feature>
<evidence type="ECO:0000313" key="3">
    <source>
        <dbReference type="EMBL" id="GHA84440.1"/>
    </source>
</evidence>
<comment type="caution">
    <text evidence="3">The sequence shown here is derived from an EMBL/GenBank/DDBJ whole genome shotgun (WGS) entry which is preliminary data.</text>
</comment>
<organism evidence="3 4">
    <name type="scientific">Streptomyces termitum</name>
    <dbReference type="NCBI Taxonomy" id="67368"/>
    <lineage>
        <taxon>Bacteria</taxon>
        <taxon>Bacillati</taxon>
        <taxon>Actinomycetota</taxon>
        <taxon>Actinomycetes</taxon>
        <taxon>Kitasatosporales</taxon>
        <taxon>Streptomycetaceae</taxon>
        <taxon>Streptomyces</taxon>
    </lineage>
</organism>
<dbReference type="RefSeq" id="WP_229849772.1">
    <property type="nucleotide sequence ID" value="NZ_BMUL01000007.1"/>
</dbReference>
<feature type="compositionally biased region" description="Pro residues" evidence="1">
    <location>
        <begin position="24"/>
        <end position="36"/>
    </location>
</feature>
<dbReference type="Proteomes" id="UP000644020">
    <property type="component" value="Unassembled WGS sequence"/>
</dbReference>
<keyword evidence="2" id="KW-0472">Membrane</keyword>
<evidence type="ECO:0000256" key="1">
    <source>
        <dbReference type="SAM" id="MobiDB-lite"/>
    </source>
</evidence>
<reference evidence="3" key="1">
    <citation type="journal article" date="2014" name="Int. J. Syst. Evol. Microbiol.">
        <title>Complete genome sequence of Corynebacterium casei LMG S-19264T (=DSM 44701T), isolated from a smear-ripened cheese.</title>
        <authorList>
            <consortium name="US DOE Joint Genome Institute (JGI-PGF)"/>
            <person name="Walter F."/>
            <person name="Albersmeier A."/>
            <person name="Kalinowski J."/>
            <person name="Ruckert C."/>
        </authorList>
    </citation>
    <scope>NUCLEOTIDE SEQUENCE</scope>
    <source>
        <strain evidence="3">JCM 4518</strain>
    </source>
</reference>
<evidence type="ECO:0008006" key="5">
    <source>
        <dbReference type="Google" id="ProtNLM"/>
    </source>
</evidence>
<keyword evidence="2" id="KW-1133">Transmembrane helix</keyword>
<protein>
    <recommendedName>
        <fullName evidence="5">Cholesterol esterase</fullName>
    </recommendedName>
</protein>
<gene>
    <name evidence="3" type="ORF">GCM10010305_30250</name>
</gene>
<feature type="region of interest" description="Disordered" evidence="1">
    <location>
        <begin position="251"/>
        <end position="270"/>
    </location>
</feature>
<name>A0A918W9E0_9ACTN</name>
<feature type="region of interest" description="Disordered" evidence="1">
    <location>
        <begin position="1"/>
        <end position="48"/>
    </location>
</feature>
<feature type="transmembrane region" description="Helical" evidence="2">
    <location>
        <begin position="55"/>
        <end position="81"/>
    </location>
</feature>
<dbReference type="InterPro" id="IPR046198">
    <property type="entry name" value="DUF6230"/>
</dbReference>
<evidence type="ECO:0000256" key="2">
    <source>
        <dbReference type="SAM" id="Phobius"/>
    </source>
</evidence>
<keyword evidence="2" id="KW-0812">Transmembrane</keyword>
<sequence length="270" mass="28309">MNPPDTPRRDPRPSPRPDSGRDPNPSPGPDSCPDSRPSPRPDFPPEGRTHWRRSLAVAVPALLAAGGIGSAMATGALAVGLQVQDQPVDFTTSSLYGTQYAAAVVDQPTVRPDGTAGSVRVLRMGFADGVLNGLCLSRRQQIAGATYTLLLTLGDDNPGSWEIRTRNTVLDLRNATGVLDMDGVVDLNVNGADVRTVKDAGGAFVPNPLGAPQHRFGIQARYAKFDRITGTAQDFQIPGLLTTPRLKLSVKPGSVPCPPPAAPTGTPGTP</sequence>
<feature type="compositionally biased region" description="Basic and acidic residues" evidence="1">
    <location>
        <begin position="1"/>
        <end position="21"/>
    </location>
</feature>
<dbReference type="AlphaFoldDB" id="A0A918W9E0"/>
<dbReference type="Pfam" id="PF19741">
    <property type="entry name" value="DUF6230"/>
    <property type="match status" value="1"/>
</dbReference>
<dbReference type="EMBL" id="BMUL01000007">
    <property type="protein sequence ID" value="GHA84440.1"/>
    <property type="molecule type" value="Genomic_DNA"/>
</dbReference>
<accession>A0A918W9E0</accession>
<reference evidence="3" key="2">
    <citation type="submission" date="2020-09" db="EMBL/GenBank/DDBJ databases">
        <authorList>
            <person name="Sun Q."/>
            <person name="Ohkuma M."/>
        </authorList>
    </citation>
    <scope>NUCLEOTIDE SEQUENCE</scope>
    <source>
        <strain evidence="3">JCM 4518</strain>
    </source>
</reference>
<proteinExistence type="predicted"/>
<keyword evidence="4" id="KW-1185">Reference proteome</keyword>
<evidence type="ECO:0000313" key="4">
    <source>
        <dbReference type="Proteomes" id="UP000644020"/>
    </source>
</evidence>